<comment type="subunit">
    <text evidence="4">Composed of two components (A and B), the A component is the catalytic subunit and the B component confers calcium sensitivity.</text>
</comment>
<protein>
    <recommendedName>
        <fullName evidence="13">Serine/threonine-protein phosphatase</fullName>
        <ecNumber evidence="13">3.1.3.16</ecNumber>
    </recommendedName>
</protein>
<keyword evidence="6 13" id="KW-0378">Hydrolase</keyword>
<dbReference type="InterPro" id="IPR043360">
    <property type="entry name" value="PP2B"/>
</dbReference>
<evidence type="ECO:0000256" key="13">
    <source>
        <dbReference type="RuleBase" id="RU004273"/>
    </source>
</evidence>
<dbReference type="EC" id="3.1.3.16" evidence="13"/>
<gene>
    <name evidence="16" type="ORF">BCV72DRAFT_134747</name>
</gene>
<reference evidence="16" key="1">
    <citation type="journal article" date="2016" name="Proc. Natl. Acad. Sci. U.S.A.">
        <title>Lipid metabolic changes in an early divergent fungus govern the establishment of a mutualistic symbiosis with endobacteria.</title>
        <authorList>
            <person name="Lastovetsky O.A."/>
            <person name="Gaspar M.L."/>
            <person name="Mondo S.J."/>
            <person name="LaButti K.M."/>
            <person name="Sandor L."/>
            <person name="Grigoriev I.V."/>
            <person name="Henry S.A."/>
            <person name="Pawlowska T.E."/>
        </authorList>
    </citation>
    <scope>NUCLEOTIDE SEQUENCE [LARGE SCALE GENOMIC DNA]</scope>
    <source>
        <strain evidence="16">ATCC 52814</strain>
    </source>
</reference>
<organism evidence="16">
    <name type="scientific">Rhizopus microsporus var. microsporus</name>
    <dbReference type="NCBI Taxonomy" id="86635"/>
    <lineage>
        <taxon>Eukaryota</taxon>
        <taxon>Fungi</taxon>
        <taxon>Fungi incertae sedis</taxon>
        <taxon>Mucoromycota</taxon>
        <taxon>Mucoromycotina</taxon>
        <taxon>Mucoromycetes</taxon>
        <taxon>Mucorales</taxon>
        <taxon>Mucorineae</taxon>
        <taxon>Rhizopodaceae</taxon>
        <taxon>Rhizopus</taxon>
    </lineage>
</organism>
<keyword evidence="10" id="KW-0408">Iron</keyword>
<evidence type="ECO:0000256" key="10">
    <source>
        <dbReference type="ARBA" id="ARBA00023004"/>
    </source>
</evidence>
<feature type="region of interest" description="Disordered" evidence="14">
    <location>
        <begin position="475"/>
        <end position="504"/>
    </location>
</feature>
<evidence type="ECO:0000313" key="16">
    <source>
        <dbReference type="EMBL" id="ORE05671.1"/>
    </source>
</evidence>
<dbReference type="GO" id="GO:0005516">
    <property type="term" value="F:calmodulin binding"/>
    <property type="evidence" value="ECO:0007669"/>
    <property type="project" value="UniProtKB-KW"/>
</dbReference>
<proteinExistence type="inferred from homology"/>
<evidence type="ECO:0000256" key="6">
    <source>
        <dbReference type="ARBA" id="ARBA00022801"/>
    </source>
</evidence>
<comment type="catalytic activity">
    <reaction evidence="12 13">
        <text>O-phospho-L-threonyl-[protein] + H2O = L-threonyl-[protein] + phosphate</text>
        <dbReference type="Rhea" id="RHEA:47004"/>
        <dbReference type="Rhea" id="RHEA-COMP:11060"/>
        <dbReference type="Rhea" id="RHEA-COMP:11605"/>
        <dbReference type="ChEBI" id="CHEBI:15377"/>
        <dbReference type="ChEBI" id="CHEBI:30013"/>
        <dbReference type="ChEBI" id="CHEBI:43474"/>
        <dbReference type="ChEBI" id="CHEBI:61977"/>
        <dbReference type="EC" id="3.1.3.16"/>
    </reaction>
</comment>
<dbReference type="GO" id="GO:0097720">
    <property type="term" value="P:calcineurin-mediated signaling"/>
    <property type="evidence" value="ECO:0007669"/>
    <property type="project" value="InterPro"/>
</dbReference>
<dbReference type="PROSITE" id="PS00125">
    <property type="entry name" value="SER_THR_PHOSPHATASE"/>
    <property type="match status" value="1"/>
</dbReference>
<dbReference type="Proteomes" id="UP000242414">
    <property type="component" value="Unassembled WGS sequence"/>
</dbReference>
<dbReference type="EMBL" id="KV921939">
    <property type="protein sequence ID" value="ORE05671.1"/>
    <property type="molecule type" value="Genomic_DNA"/>
</dbReference>
<dbReference type="VEuPathDB" id="FungiDB:BCV72DRAFT_134747"/>
<dbReference type="InterPro" id="IPR006186">
    <property type="entry name" value="Ser/Thr-sp_prot-phosphatase"/>
</dbReference>
<evidence type="ECO:0000256" key="4">
    <source>
        <dbReference type="ARBA" id="ARBA00011112"/>
    </source>
</evidence>
<comment type="catalytic activity">
    <reaction evidence="11">
        <text>O-phospho-L-seryl-[protein] + H2O = L-seryl-[protein] + phosphate</text>
        <dbReference type="Rhea" id="RHEA:20629"/>
        <dbReference type="Rhea" id="RHEA-COMP:9863"/>
        <dbReference type="Rhea" id="RHEA-COMP:11604"/>
        <dbReference type="ChEBI" id="CHEBI:15377"/>
        <dbReference type="ChEBI" id="CHEBI:29999"/>
        <dbReference type="ChEBI" id="CHEBI:43474"/>
        <dbReference type="ChEBI" id="CHEBI:83421"/>
        <dbReference type="EC" id="3.1.3.16"/>
    </reaction>
</comment>
<evidence type="ECO:0000256" key="1">
    <source>
        <dbReference type="ARBA" id="ARBA00001947"/>
    </source>
</evidence>
<feature type="domain" description="Serine/threonine specific protein phosphatases" evidence="15">
    <location>
        <begin position="164"/>
        <end position="169"/>
    </location>
</feature>
<dbReference type="SUPFAM" id="SSF56300">
    <property type="entry name" value="Metallo-dependent phosphatases"/>
    <property type="match status" value="1"/>
</dbReference>
<dbReference type="GO" id="GO:0033192">
    <property type="term" value="F:calmodulin-dependent protein phosphatase activity"/>
    <property type="evidence" value="ECO:0007669"/>
    <property type="project" value="InterPro"/>
</dbReference>
<dbReference type="InterPro" id="IPR029052">
    <property type="entry name" value="Metallo-depent_PP-like"/>
</dbReference>
<comment type="similarity">
    <text evidence="3">Belongs to the PPP phosphatase family. PP-2B subfamily.</text>
</comment>
<dbReference type="CDD" id="cd07416">
    <property type="entry name" value="MPP_PP2B"/>
    <property type="match status" value="1"/>
</dbReference>
<evidence type="ECO:0000256" key="8">
    <source>
        <dbReference type="ARBA" id="ARBA00022860"/>
    </source>
</evidence>
<dbReference type="FunFam" id="3.60.21.10:FF:000002">
    <property type="entry name" value="Serine/threonine-protein phosphatase"/>
    <property type="match status" value="1"/>
</dbReference>
<evidence type="ECO:0000256" key="5">
    <source>
        <dbReference type="ARBA" id="ARBA00022723"/>
    </source>
</evidence>
<dbReference type="OrthoDB" id="5593063at2759"/>
<dbReference type="PRINTS" id="PR00114">
    <property type="entry name" value="STPHPHTASE"/>
</dbReference>
<dbReference type="PANTHER" id="PTHR45673">
    <property type="entry name" value="SERINE/THREONINE-PROTEIN PHOSPHATASE 2B CATALYTIC SUBUNIT 1-RELATED"/>
    <property type="match status" value="1"/>
</dbReference>
<evidence type="ECO:0000256" key="11">
    <source>
        <dbReference type="ARBA" id="ARBA00047761"/>
    </source>
</evidence>
<accession>A0A1X0R117</accession>
<dbReference type="AlphaFoldDB" id="A0A1X0R117"/>
<evidence type="ECO:0000256" key="9">
    <source>
        <dbReference type="ARBA" id="ARBA00022912"/>
    </source>
</evidence>
<sequence length="518" mass="59818">MSEQSSKQPKTQIDFSRFTMENGTIVSTTDRVCKDVEPPAFKTPTDDELWSKDKPGYPNLDFLREHFRKEGRLTEKQALQILTATNNILKAEPNLLRIPAPITICGDIHGQYYDLLKLFEIGGNPADTRYLFLGDYVDRGYFSIECVLYLWSFKMWYPKSFYLLRGNHECRHLTEYFTFKLECETKYSKEIYDAAMECFDSLPLAAVVNDQFLCVHGGLSPELKTLADIENINRFRETPTSGIMCDLVWADPYEDFDEEESPKFEHNHIRGCSYFFSYRAVCNFLDKNKLLSVIRAHEAQANGYRMYRKSKTSGFPSLMTIFSAPNYIDIYNNKAAILRYDNNVLNIRQFNATSHPYWLPKFKNVFDWSLPFVGEKVTTMLLAILNICSQEELSETERKIDKVDDATEQRRQIIRNKIIAVGKMSRTFSVLRENSELIMELKNLSNTGKLPTGTLGLGAEGIRRAITTFEDARRSDIENERLPPTSREKLDEIHRETTSSKLRDAAIQEDTVSYVAPK</sequence>
<evidence type="ECO:0000256" key="2">
    <source>
        <dbReference type="ARBA" id="ARBA00001965"/>
    </source>
</evidence>
<keyword evidence="7" id="KW-0862">Zinc</keyword>
<dbReference type="InterPro" id="IPR041751">
    <property type="entry name" value="MPP_PP2B"/>
</dbReference>
<comment type="cofactor">
    <cofactor evidence="2">
        <name>Fe(3+)</name>
        <dbReference type="ChEBI" id="CHEBI:29034"/>
    </cofactor>
</comment>
<dbReference type="GO" id="GO:0046872">
    <property type="term" value="F:metal ion binding"/>
    <property type="evidence" value="ECO:0007669"/>
    <property type="project" value="UniProtKB-KW"/>
</dbReference>
<dbReference type="Gene3D" id="3.60.21.10">
    <property type="match status" value="1"/>
</dbReference>
<dbReference type="InterPro" id="IPR004843">
    <property type="entry name" value="Calcineurin-like_PHP"/>
</dbReference>
<evidence type="ECO:0000256" key="3">
    <source>
        <dbReference type="ARBA" id="ARBA00009905"/>
    </source>
</evidence>
<dbReference type="SMART" id="SM00156">
    <property type="entry name" value="PP2Ac"/>
    <property type="match status" value="1"/>
</dbReference>
<evidence type="ECO:0000259" key="15">
    <source>
        <dbReference type="PROSITE" id="PS00125"/>
    </source>
</evidence>
<evidence type="ECO:0000256" key="7">
    <source>
        <dbReference type="ARBA" id="ARBA00022833"/>
    </source>
</evidence>
<keyword evidence="5" id="KW-0479">Metal-binding</keyword>
<keyword evidence="8" id="KW-0112">Calmodulin-binding</keyword>
<keyword evidence="9" id="KW-0904">Protein phosphatase</keyword>
<evidence type="ECO:0000256" key="14">
    <source>
        <dbReference type="SAM" id="MobiDB-lite"/>
    </source>
</evidence>
<comment type="cofactor">
    <cofactor evidence="1">
        <name>Zn(2+)</name>
        <dbReference type="ChEBI" id="CHEBI:29105"/>
    </cofactor>
</comment>
<name>A0A1X0R117_RHIZD</name>
<evidence type="ECO:0000256" key="12">
    <source>
        <dbReference type="ARBA" id="ARBA00048336"/>
    </source>
</evidence>
<dbReference type="Pfam" id="PF00149">
    <property type="entry name" value="Metallophos"/>
    <property type="match status" value="1"/>
</dbReference>